<keyword evidence="4" id="KW-0324">Glycolysis</keyword>
<reference evidence="7 8" key="1">
    <citation type="submission" date="2021-08" db="EMBL/GenBank/DDBJ databases">
        <title>Comparative Genomics Analysis of the Genus Qipengyuania Reveals Extensive Genetic Diversity and Metabolic Versatility, Including the Description of Fifteen Novel Species.</title>
        <authorList>
            <person name="Liu Y."/>
        </authorList>
    </citation>
    <scope>NUCLEOTIDE SEQUENCE [LARGE SCALE GENOMIC DNA]</scope>
    <source>
        <strain evidence="7 8">1NDH13</strain>
    </source>
</reference>
<evidence type="ECO:0000256" key="2">
    <source>
        <dbReference type="ARBA" id="ARBA00010387"/>
    </source>
</evidence>
<evidence type="ECO:0000256" key="5">
    <source>
        <dbReference type="ARBA" id="ARBA00023239"/>
    </source>
</evidence>
<evidence type="ECO:0000256" key="6">
    <source>
        <dbReference type="ARBA" id="ARBA00029799"/>
    </source>
</evidence>
<sequence length="293" mass="32077">MALKIAHGDGFIAALDQSGGSSPKALSAYGIGPETYSSGEEMFTLIHAMRCRVLNSPSFNSDSILGAILFEQTMNGGDGRGGPFVAALRAKGIVPFLKVDQGLEDMREGVQLMKPMTRLSKLCERARSLGVFGTKMRAVIHQANEAGIERIVRQQIDCGIQILEHGLVPILEPEVSLACPERSKAERILLELAEREIARLPADRKIIWKLTIPEQDEFYDQLAQSEKVMRVLALSGGYTRDEACKKLSHQSQMIASFSRALLEGLEVNMSAEAFDRAIGESIEQIKQASFSPA</sequence>
<dbReference type="Proteomes" id="UP000824281">
    <property type="component" value="Chromosome"/>
</dbReference>
<dbReference type="Gene3D" id="3.20.20.70">
    <property type="entry name" value="Aldolase class I"/>
    <property type="match status" value="1"/>
</dbReference>
<protein>
    <recommendedName>
        <fullName evidence="3">fructose-bisphosphate aldolase</fullName>
        <ecNumber evidence="3">4.1.2.13</ecNumber>
    </recommendedName>
    <alternativeName>
        <fullName evidence="6">Fructose-bisphosphate aldolase class I</fullName>
    </alternativeName>
</protein>
<name>A0ABX8ZQ66_9SPHN</name>
<dbReference type="PANTHER" id="PTHR11627">
    <property type="entry name" value="FRUCTOSE-BISPHOSPHATE ALDOLASE"/>
    <property type="match status" value="1"/>
</dbReference>
<keyword evidence="5" id="KW-0456">Lyase</keyword>
<dbReference type="NCBIfam" id="NF003784">
    <property type="entry name" value="PRK05377.1"/>
    <property type="match status" value="1"/>
</dbReference>
<accession>A0ABX8ZQ66</accession>
<keyword evidence="8" id="KW-1185">Reference proteome</keyword>
<dbReference type="InterPro" id="IPR013785">
    <property type="entry name" value="Aldolase_TIM"/>
</dbReference>
<proteinExistence type="inferred from homology"/>
<evidence type="ECO:0000256" key="1">
    <source>
        <dbReference type="ARBA" id="ARBA00004714"/>
    </source>
</evidence>
<comment type="similarity">
    <text evidence="2">Belongs to the class I fructose-bisphosphate aldolase family.</text>
</comment>
<evidence type="ECO:0000313" key="7">
    <source>
        <dbReference type="EMBL" id="QZD91155.1"/>
    </source>
</evidence>
<evidence type="ECO:0000313" key="8">
    <source>
        <dbReference type="Proteomes" id="UP000824281"/>
    </source>
</evidence>
<evidence type="ECO:0000256" key="4">
    <source>
        <dbReference type="ARBA" id="ARBA00023152"/>
    </source>
</evidence>
<gene>
    <name evidence="7" type="ORF">K3148_03770</name>
</gene>
<comment type="pathway">
    <text evidence="1">Carbohydrate degradation; glycolysis; D-glyceraldehyde 3-phosphate and glycerone phosphate from D-glucose: step 4/4.</text>
</comment>
<dbReference type="EMBL" id="CP081295">
    <property type="protein sequence ID" value="QZD91155.1"/>
    <property type="molecule type" value="Genomic_DNA"/>
</dbReference>
<organism evidence="7 8">
    <name type="scientific">Qipengyuania aurantiaca</name>
    <dbReference type="NCBI Taxonomy" id="2867233"/>
    <lineage>
        <taxon>Bacteria</taxon>
        <taxon>Pseudomonadati</taxon>
        <taxon>Pseudomonadota</taxon>
        <taxon>Alphaproteobacteria</taxon>
        <taxon>Sphingomonadales</taxon>
        <taxon>Erythrobacteraceae</taxon>
        <taxon>Qipengyuania</taxon>
    </lineage>
</organism>
<evidence type="ECO:0000256" key="3">
    <source>
        <dbReference type="ARBA" id="ARBA00013068"/>
    </source>
</evidence>
<dbReference type="EC" id="4.1.2.13" evidence="3"/>
<dbReference type="SUPFAM" id="SSF51569">
    <property type="entry name" value="Aldolase"/>
    <property type="match status" value="1"/>
</dbReference>
<dbReference type="InterPro" id="IPR000741">
    <property type="entry name" value="FBA_I"/>
</dbReference>
<dbReference type="Pfam" id="PF00274">
    <property type="entry name" value="Glycolytic"/>
    <property type="match status" value="1"/>
</dbReference>